<feature type="compositionally biased region" description="Polar residues" evidence="1">
    <location>
        <begin position="270"/>
        <end position="295"/>
    </location>
</feature>
<feature type="compositionally biased region" description="Polar residues" evidence="1">
    <location>
        <begin position="765"/>
        <end position="780"/>
    </location>
</feature>
<protein>
    <submittedName>
        <fullName evidence="2">Uncharacterized protein</fullName>
    </submittedName>
</protein>
<dbReference type="PANTHER" id="PTHR18895">
    <property type="entry name" value="HEMK METHYLTRANSFERASE"/>
    <property type="match status" value="1"/>
</dbReference>
<dbReference type="HOGENOM" id="CLU_332334_0_0_1"/>
<dbReference type="GO" id="GO:0005739">
    <property type="term" value="C:mitochondrion"/>
    <property type="evidence" value="ECO:0007669"/>
    <property type="project" value="TreeGrafter"/>
</dbReference>
<dbReference type="InterPro" id="IPR002052">
    <property type="entry name" value="DNA_methylase_N6_adenine_CS"/>
</dbReference>
<feature type="compositionally biased region" description="Polar residues" evidence="1">
    <location>
        <begin position="739"/>
        <end position="748"/>
    </location>
</feature>
<feature type="region of interest" description="Disordered" evidence="1">
    <location>
        <begin position="665"/>
        <end position="701"/>
    </location>
</feature>
<dbReference type="PROSITE" id="PS00092">
    <property type="entry name" value="N6_MTASE"/>
    <property type="match status" value="1"/>
</dbReference>
<dbReference type="InterPro" id="IPR029063">
    <property type="entry name" value="SAM-dependent_MTases_sf"/>
</dbReference>
<dbReference type="AlphaFoldDB" id="A0A0D1Y858"/>
<accession>A0A0D1Y858</accession>
<evidence type="ECO:0000256" key="1">
    <source>
        <dbReference type="SAM" id="MobiDB-lite"/>
    </source>
</evidence>
<feature type="compositionally biased region" description="Basic and acidic residues" evidence="1">
    <location>
        <begin position="787"/>
        <end position="797"/>
    </location>
</feature>
<sequence>MPRLQPALIRQAALENRFLPLLLRICRDLPSARNELRWLHEHACETVASIRHTAQKGKIPTSSSGRKDYEEGTLSSVNGTFSVNFERSIQSRRTSDGVHSIAARLNGKHPRNRYFSTTHTLRRGAAKDANKSKGTRRIQLPSHKVNPNEVNPDRLFQNHHGFRKHLVHPGVSVKRYETKPPAYIKARNLRGEDLRKLVEVKDGEKVLAEPAAAGEAPKESAVNAADLTTPSGIGGEDITAGFPMSEIGLHKIQDLDDKPKEQPSLLRTRFPSSQPDTTDTTASTGELQSKSSSGDPSHDEVEKLRIRKFLSNSVSKRTAGMPLQYILGSQPFGDLDIRTPKGVLIPRPETEGYTEHVAKYLRTVVAGLAKDTRSAKDRKIRILDLCTGSGCMGLLVHSILKPAKPPTSGSPWIWPERFELEILGVDLSGPCVAIANYNLRHNLSMGSLHPDAERDVSFKEGDVLKLAKLAGEDDQLSNRILEFLNDRPNVPDESTWDVVIANPPYISPRDYAPGGRTETSVRKYEPKLALVPDDATSVHPGDLFYWPLSRISQAVGAKLLVVEVGDSDQARRVHFMLGKNFRYQAMLSGESMHIECWRDDGAIRTLRNLGPSFGRDTPKLFEEARAIFLFTGDFAEQRQREIPPYEETAHPEIESTADMQIEENDAEMTENSHSDRVEDGEQNKGSATQDQTSMMKDSDADTTSSDIAFLAIQSLDEDTAPEGTGRHDLANADSDDKYNTVQQQTSTIADADPLTLSPEEALAATQMSDGTALPGTTSPSEVPDEGNADRQKSEATKKALRQLEAALNMPGSVKTPKDMKADISESFQRIVAEIDKATTLGTHSESNLSNPLPVKFEPFQR</sequence>
<dbReference type="InterPro" id="IPR050320">
    <property type="entry name" value="N5-glutamine_MTase"/>
</dbReference>
<feature type="region of interest" description="Disordered" evidence="1">
    <location>
        <begin position="716"/>
        <end position="798"/>
    </location>
</feature>
<feature type="compositionally biased region" description="Low complexity" evidence="1">
    <location>
        <begin position="209"/>
        <end position="221"/>
    </location>
</feature>
<dbReference type="SUPFAM" id="SSF53335">
    <property type="entry name" value="S-adenosyl-L-methionine-dependent methyltransferases"/>
    <property type="match status" value="1"/>
</dbReference>
<dbReference type="STRING" id="1016849.A0A0D1Y858"/>
<evidence type="ECO:0000313" key="3">
    <source>
        <dbReference type="Proteomes" id="UP000053599"/>
    </source>
</evidence>
<dbReference type="GO" id="GO:0008168">
    <property type="term" value="F:methyltransferase activity"/>
    <property type="evidence" value="ECO:0007669"/>
    <property type="project" value="InterPro"/>
</dbReference>
<dbReference type="GO" id="GO:0032259">
    <property type="term" value="P:methylation"/>
    <property type="evidence" value="ECO:0007669"/>
    <property type="project" value="InterPro"/>
</dbReference>
<feature type="compositionally biased region" description="Basic and acidic residues" evidence="1">
    <location>
        <begin position="670"/>
        <end position="682"/>
    </location>
</feature>
<dbReference type="Proteomes" id="UP000053599">
    <property type="component" value="Unassembled WGS sequence"/>
</dbReference>
<dbReference type="EMBL" id="KN846954">
    <property type="protein sequence ID" value="KIV76979.1"/>
    <property type="molecule type" value="Genomic_DNA"/>
</dbReference>
<feature type="compositionally biased region" description="Basic and acidic residues" evidence="1">
    <location>
        <begin position="724"/>
        <end position="738"/>
    </location>
</feature>
<dbReference type="PANTHER" id="PTHR18895:SF74">
    <property type="entry name" value="MTRF1L RELEASE FACTOR GLUTAMINE METHYLTRANSFERASE"/>
    <property type="match status" value="1"/>
</dbReference>
<feature type="region of interest" description="Disordered" evidence="1">
    <location>
        <begin position="209"/>
        <end position="236"/>
    </location>
</feature>
<name>A0A0D1Y858_9EURO</name>
<dbReference type="GO" id="GO:0003676">
    <property type="term" value="F:nucleic acid binding"/>
    <property type="evidence" value="ECO:0007669"/>
    <property type="project" value="InterPro"/>
</dbReference>
<feature type="compositionally biased region" description="Polar residues" evidence="1">
    <location>
        <begin position="839"/>
        <end position="850"/>
    </location>
</feature>
<gene>
    <name evidence="2" type="ORF">PV11_08822</name>
</gene>
<dbReference type="OrthoDB" id="269872at2759"/>
<reference evidence="2 3" key="1">
    <citation type="submission" date="2015-01" db="EMBL/GenBank/DDBJ databases">
        <title>The Genome Sequence of Exophiala sideris CBS121828.</title>
        <authorList>
            <consortium name="The Broad Institute Genomics Platform"/>
            <person name="Cuomo C."/>
            <person name="de Hoog S."/>
            <person name="Gorbushina A."/>
            <person name="Stielow B."/>
            <person name="Teixiera M."/>
            <person name="Abouelleil A."/>
            <person name="Chapman S.B."/>
            <person name="Priest M."/>
            <person name="Young S.K."/>
            <person name="Wortman J."/>
            <person name="Nusbaum C."/>
            <person name="Birren B."/>
        </authorList>
    </citation>
    <scope>NUCLEOTIDE SEQUENCE [LARGE SCALE GENOMIC DNA]</scope>
    <source>
        <strain evidence="2 3">CBS 121828</strain>
    </source>
</reference>
<feature type="region of interest" description="Disordered" evidence="1">
    <location>
        <begin position="262"/>
        <end position="301"/>
    </location>
</feature>
<evidence type="ECO:0000313" key="2">
    <source>
        <dbReference type="EMBL" id="KIV76979.1"/>
    </source>
</evidence>
<proteinExistence type="predicted"/>
<dbReference type="Gene3D" id="3.40.50.150">
    <property type="entry name" value="Vaccinia Virus protein VP39"/>
    <property type="match status" value="1"/>
</dbReference>
<organism evidence="2 3">
    <name type="scientific">Exophiala sideris</name>
    <dbReference type="NCBI Taxonomy" id="1016849"/>
    <lineage>
        <taxon>Eukaryota</taxon>
        <taxon>Fungi</taxon>
        <taxon>Dikarya</taxon>
        <taxon>Ascomycota</taxon>
        <taxon>Pezizomycotina</taxon>
        <taxon>Eurotiomycetes</taxon>
        <taxon>Chaetothyriomycetidae</taxon>
        <taxon>Chaetothyriales</taxon>
        <taxon>Herpotrichiellaceae</taxon>
        <taxon>Exophiala</taxon>
    </lineage>
</organism>
<feature type="region of interest" description="Disordered" evidence="1">
    <location>
        <begin position="838"/>
        <end position="861"/>
    </location>
</feature>